<dbReference type="Proteomes" id="UP000053477">
    <property type="component" value="Unassembled WGS sequence"/>
</dbReference>
<name>A0A0H2R2G8_9AGAM</name>
<evidence type="ECO:0000313" key="2">
    <source>
        <dbReference type="EMBL" id="KLO05940.1"/>
    </source>
</evidence>
<dbReference type="EMBL" id="KQ086252">
    <property type="protein sequence ID" value="KLO05940.1"/>
    <property type="molecule type" value="Genomic_DNA"/>
</dbReference>
<dbReference type="InParanoid" id="A0A0H2R2G8"/>
<keyword evidence="3" id="KW-1185">Reference proteome</keyword>
<protein>
    <submittedName>
        <fullName evidence="2">Uncharacterized protein</fullName>
    </submittedName>
</protein>
<evidence type="ECO:0000313" key="3">
    <source>
        <dbReference type="Proteomes" id="UP000053477"/>
    </source>
</evidence>
<accession>A0A0H2R2G8</accession>
<evidence type="ECO:0000256" key="1">
    <source>
        <dbReference type="SAM" id="MobiDB-lite"/>
    </source>
</evidence>
<feature type="region of interest" description="Disordered" evidence="1">
    <location>
        <begin position="158"/>
        <end position="215"/>
    </location>
</feature>
<gene>
    <name evidence="2" type="ORF">SCHPADRAFT_895863</name>
</gene>
<reference evidence="2 3" key="1">
    <citation type="submission" date="2015-04" db="EMBL/GenBank/DDBJ databases">
        <title>Complete genome sequence of Schizopora paradoxa KUC8140, a cosmopolitan wood degrader in East Asia.</title>
        <authorList>
            <consortium name="DOE Joint Genome Institute"/>
            <person name="Min B."/>
            <person name="Park H."/>
            <person name="Jang Y."/>
            <person name="Kim J.-J."/>
            <person name="Kim K.H."/>
            <person name="Pangilinan J."/>
            <person name="Lipzen A."/>
            <person name="Riley R."/>
            <person name="Grigoriev I.V."/>
            <person name="Spatafora J.W."/>
            <person name="Choi I.-G."/>
        </authorList>
    </citation>
    <scope>NUCLEOTIDE SEQUENCE [LARGE SCALE GENOMIC DNA]</scope>
    <source>
        <strain evidence="2 3">KUC8140</strain>
    </source>
</reference>
<organism evidence="2 3">
    <name type="scientific">Schizopora paradoxa</name>
    <dbReference type="NCBI Taxonomy" id="27342"/>
    <lineage>
        <taxon>Eukaryota</taxon>
        <taxon>Fungi</taxon>
        <taxon>Dikarya</taxon>
        <taxon>Basidiomycota</taxon>
        <taxon>Agaricomycotina</taxon>
        <taxon>Agaricomycetes</taxon>
        <taxon>Hymenochaetales</taxon>
        <taxon>Schizoporaceae</taxon>
        <taxon>Schizopora</taxon>
    </lineage>
</organism>
<proteinExistence type="predicted"/>
<sequence length="523" mass="56621">MRVAPPTVDANEREGRMKQRSVFAHSLLVLERSGASGKKARPANGGAEAFCAACLRSAKRRSPSGASKQRGSSSERAIAFMSVWAWVGVCGGGTGGGAGGFISLASLRSRLGRTGVPCASDAARRPSAASRKGPACVPVCDTSRAPCLTSGVARGVREGGGLSRPRVREHEGGLDGARKTAHRRTRGVLPALSEGPKDTLASGTTSPQACGGDDVEGEGHPVDPAAARHDLVGALVWERLHTDPDWNSRSEVRDFLYRDERARNSISATQYAFPHAHLATESRVVDFCEEIVHRKRFRHLPVAIVTVFIRPHLRDLTPEARTMLKTAFALLGKSLTVVAPFDDKDPKAFGVWKSMASTLGEHIAQLVLIGTNLGTAGDYINLTPFWATPRFRKQLQALPRLRRLVVDVNPFLSSCYKQVATAERIAEYVGPMVDAIPEDSALEAFVVHSRFRSGLVSRYAMLVEGGKFWLGPEWARRHGVQCGTFRTGLMKVDGAWVVDPVQLCTGEDDLTREAHVRPGYFLS</sequence>
<feature type="compositionally biased region" description="Basic and acidic residues" evidence="1">
    <location>
        <begin position="166"/>
        <end position="178"/>
    </location>
</feature>
<dbReference type="AlphaFoldDB" id="A0A0H2R2G8"/>